<evidence type="ECO:0008006" key="4">
    <source>
        <dbReference type="Google" id="ProtNLM"/>
    </source>
</evidence>
<keyword evidence="1" id="KW-1133">Transmembrane helix</keyword>
<keyword evidence="1" id="KW-0812">Transmembrane</keyword>
<evidence type="ECO:0000313" key="2">
    <source>
        <dbReference type="EMBL" id="SFF66387.1"/>
    </source>
</evidence>
<organism evidence="2 3">
    <name type="scientific">Streptomyces mirabilis</name>
    <dbReference type="NCBI Taxonomy" id="68239"/>
    <lineage>
        <taxon>Bacteria</taxon>
        <taxon>Bacillati</taxon>
        <taxon>Actinomycetota</taxon>
        <taxon>Actinomycetes</taxon>
        <taxon>Kitasatosporales</taxon>
        <taxon>Streptomycetaceae</taxon>
        <taxon>Streptomyces</taxon>
    </lineage>
</organism>
<keyword evidence="1" id="KW-0472">Membrane</keyword>
<reference evidence="2 3" key="1">
    <citation type="submission" date="2016-10" db="EMBL/GenBank/DDBJ databases">
        <authorList>
            <person name="de Groot N.N."/>
        </authorList>
    </citation>
    <scope>NUCLEOTIDE SEQUENCE [LARGE SCALE GENOMIC DNA]</scope>
    <source>
        <strain evidence="2 3">OK461</strain>
    </source>
</reference>
<dbReference type="Proteomes" id="UP000181942">
    <property type="component" value="Unassembled WGS sequence"/>
</dbReference>
<dbReference type="AlphaFoldDB" id="A0A1I2KMD3"/>
<feature type="transmembrane region" description="Helical" evidence="1">
    <location>
        <begin position="469"/>
        <end position="489"/>
    </location>
</feature>
<evidence type="ECO:0000256" key="1">
    <source>
        <dbReference type="SAM" id="Phobius"/>
    </source>
</evidence>
<proteinExistence type="predicted"/>
<dbReference type="EMBL" id="FONR01000010">
    <property type="protein sequence ID" value="SFF66387.1"/>
    <property type="molecule type" value="Genomic_DNA"/>
</dbReference>
<gene>
    <name evidence="2" type="ORF">SAMN02787118_110164</name>
</gene>
<name>A0A1I2KMD3_9ACTN</name>
<sequence length="500" mass="52236">MNVARFRGSWAAVLVAVALVALLGGCDAASGEPRLKLDAPAVVYVSLDAARSHSSENDLSISQKLTGDGPADLSVTFDVRDLAGVAELKKGAERCRIARISQPVFACTMRTDQLNSASQLFHVVPAKGSEAGDSGVVRYTVRAPGVPAVTGRTTVVVGTPELKVSQPPDRRTVAPGGTVGVRVVVRNTGDVPARGVALRMEAKDGFSFDSTHRNCRYDGGSAWCPLSASEAVIAPGEAYALDAPERLRASADAMYPGVSCSASALARDYVAPPEIRARFTSGSGPDLRLVPVAGAADPAGPDLRVAVSNHADLAAVGATVKGPVGSRQKLRIGFRTQGPGSPRDAPVTVGFTVPAGTTVVESPYDPYRDEEVLDQDCRALGSDGAPLTEAASDKQPSARRYACTARGGKAGQLTLFPFTLRIEQDMAEGGGQVTVRGADAKRPNHDDRHGNDTAGVAVRIWPGPGWATASFYAVAAVGLVLLLLVAAVFRHRRRRSLSEK</sequence>
<dbReference type="PROSITE" id="PS51257">
    <property type="entry name" value="PROKAR_LIPOPROTEIN"/>
    <property type="match status" value="1"/>
</dbReference>
<evidence type="ECO:0000313" key="3">
    <source>
        <dbReference type="Proteomes" id="UP000181942"/>
    </source>
</evidence>
<protein>
    <recommendedName>
        <fullName evidence="4">DUF11 domain-containing protein</fullName>
    </recommendedName>
</protein>
<accession>A0A1I2KMD3</accession>
<dbReference type="RefSeq" id="WP_143138268.1">
    <property type="nucleotide sequence ID" value="NZ_FONR01000010.1"/>
</dbReference>
<dbReference type="OrthoDB" id="3977815at2"/>